<dbReference type="InterPro" id="IPR035979">
    <property type="entry name" value="RBD_domain_sf"/>
</dbReference>
<keyword evidence="2" id="KW-1185">Reference proteome</keyword>
<evidence type="ECO:0000313" key="1">
    <source>
        <dbReference type="EMBL" id="KYM80600.1"/>
    </source>
</evidence>
<organism evidence="1 2">
    <name type="scientific">Atta colombica</name>
    <dbReference type="NCBI Taxonomy" id="520822"/>
    <lineage>
        <taxon>Eukaryota</taxon>
        <taxon>Metazoa</taxon>
        <taxon>Ecdysozoa</taxon>
        <taxon>Arthropoda</taxon>
        <taxon>Hexapoda</taxon>
        <taxon>Insecta</taxon>
        <taxon>Pterygota</taxon>
        <taxon>Neoptera</taxon>
        <taxon>Endopterygota</taxon>
        <taxon>Hymenoptera</taxon>
        <taxon>Apocrita</taxon>
        <taxon>Aculeata</taxon>
        <taxon>Formicoidea</taxon>
        <taxon>Formicidae</taxon>
        <taxon>Myrmicinae</taxon>
        <taxon>Atta</taxon>
    </lineage>
</organism>
<protein>
    <submittedName>
        <fullName evidence="1">CUGBP Elav-like family member 5</fullName>
    </submittedName>
</protein>
<accession>A0A151I1T4</accession>
<proteinExistence type="predicted"/>
<dbReference type="GO" id="GO:0003676">
    <property type="term" value="F:nucleic acid binding"/>
    <property type="evidence" value="ECO:0007669"/>
    <property type="project" value="InterPro"/>
</dbReference>
<reference evidence="1 2" key="1">
    <citation type="submission" date="2015-09" db="EMBL/GenBank/DDBJ databases">
        <title>Atta colombica WGS genome.</title>
        <authorList>
            <person name="Nygaard S."/>
            <person name="Hu H."/>
            <person name="Boomsma J."/>
            <person name="Zhang G."/>
        </authorList>
    </citation>
    <scope>NUCLEOTIDE SEQUENCE [LARGE SCALE GENOMIC DNA]</scope>
    <source>
        <strain evidence="1">Treedump-2</strain>
        <tissue evidence="1">Whole body</tissue>
    </source>
</reference>
<dbReference type="EMBL" id="KQ976560">
    <property type="protein sequence ID" value="KYM80600.1"/>
    <property type="molecule type" value="Genomic_DNA"/>
</dbReference>
<sequence length="175" mass="20944">MQIPPRRPPTSRFRHPGRLPYTITDDVWVRPVGCAFLTYYSRDSAISAQNALHEKRTLPGRMRDVFRIREYRNIRKIVWHYEYPDTRELAGGRRRRCIRFAARPLEQLQVCGRDFEISIYLVSDFRLYFMERPLSVRAMNAVIFNRNAFVCKKDTRDNNGYLSPFFRLILAIRRP</sequence>
<evidence type="ECO:0000313" key="2">
    <source>
        <dbReference type="Proteomes" id="UP000078540"/>
    </source>
</evidence>
<dbReference type="Proteomes" id="UP000078540">
    <property type="component" value="Unassembled WGS sequence"/>
</dbReference>
<dbReference type="SUPFAM" id="SSF54928">
    <property type="entry name" value="RNA-binding domain, RBD"/>
    <property type="match status" value="1"/>
</dbReference>
<dbReference type="AlphaFoldDB" id="A0A151I1T4"/>
<name>A0A151I1T4_9HYME</name>
<gene>
    <name evidence="1" type="ORF">ALC53_08938</name>
</gene>